<feature type="repeat" description="PPR" evidence="2">
    <location>
        <begin position="243"/>
        <end position="273"/>
    </location>
</feature>
<sequence length="419" mass="46015">MRFYDKNNQRLVSYTKLLASHVHGGRHGDALSLFSFIYSSDELTLDPFIFPLALKSCTALRLPRVVSSIHAHTIVANFASNPFVSSALIDAYGKSTSVVSARQLFDEVSERNAVVWNTMISLYARSGNVSSAIGLLDDMDAEPTVSSYNPIVSALVDSSSFSNAVDFCRRMQRSGVKPNFITCLALLPGCTVGGNLVKEVHGFSIRSCIDENPQLSSGLMESYCKCGCLGYARKLFDRMTLRDVVAWSSMISGYALNGEADKAMKMFERMDVAPDGIMFLAILKACSHAGLADEAMRYFGLISKNYGVEPSCDHYACLVDVLSRAGRLIEAYELIRMMPFKATVKAWGALLGACRSYGNIKLAEIAGRTLFEMEPDNGGNFVILANIYASAGMFEKAQCVRKEMRERLVKRAPGSSWLL</sequence>
<feature type="repeat" description="PPR" evidence="2">
    <location>
        <begin position="112"/>
        <end position="142"/>
    </location>
</feature>
<gene>
    <name evidence="3" type="ORF">ZOSMA_33G01180</name>
</gene>
<dbReference type="PANTHER" id="PTHR47926">
    <property type="entry name" value="PENTATRICOPEPTIDE REPEAT-CONTAINING PROTEIN"/>
    <property type="match status" value="1"/>
</dbReference>
<dbReference type="Gene3D" id="1.25.40.10">
    <property type="entry name" value="Tetratricopeptide repeat domain"/>
    <property type="match status" value="3"/>
</dbReference>
<keyword evidence="1" id="KW-0677">Repeat</keyword>
<dbReference type="OrthoDB" id="185373at2759"/>
<dbReference type="GO" id="GO:0003723">
    <property type="term" value="F:RNA binding"/>
    <property type="evidence" value="ECO:0000318"/>
    <property type="project" value="GO_Central"/>
</dbReference>
<feature type="repeat" description="PPR" evidence="2">
    <location>
        <begin position="144"/>
        <end position="178"/>
    </location>
</feature>
<dbReference type="InterPro" id="IPR046960">
    <property type="entry name" value="PPR_At4g14850-like_plant"/>
</dbReference>
<dbReference type="InterPro" id="IPR011990">
    <property type="entry name" value="TPR-like_helical_dom_sf"/>
</dbReference>
<dbReference type="FunFam" id="1.25.40.10:FF:000090">
    <property type="entry name" value="Pentatricopeptide repeat-containing protein, chloroplastic"/>
    <property type="match status" value="1"/>
</dbReference>
<dbReference type="PROSITE" id="PS51375">
    <property type="entry name" value="PPR"/>
    <property type="match status" value="3"/>
</dbReference>
<dbReference type="Proteomes" id="UP000036987">
    <property type="component" value="Unassembled WGS sequence"/>
</dbReference>
<reference evidence="4" key="1">
    <citation type="journal article" date="2016" name="Nature">
        <title>The genome of the seagrass Zostera marina reveals angiosperm adaptation to the sea.</title>
        <authorList>
            <person name="Olsen J.L."/>
            <person name="Rouze P."/>
            <person name="Verhelst B."/>
            <person name="Lin Y.-C."/>
            <person name="Bayer T."/>
            <person name="Collen J."/>
            <person name="Dattolo E."/>
            <person name="De Paoli E."/>
            <person name="Dittami S."/>
            <person name="Maumus F."/>
            <person name="Michel G."/>
            <person name="Kersting A."/>
            <person name="Lauritano C."/>
            <person name="Lohaus R."/>
            <person name="Toepel M."/>
            <person name="Tonon T."/>
            <person name="Vanneste K."/>
            <person name="Amirebrahimi M."/>
            <person name="Brakel J."/>
            <person name="Bostroem C."/>
            <person name="Chovatia M."/>
            <person name="Grimwood J."/>
            <person name="Jenkins J.W."/>
            <person name="Jueterbock A."/>
            <person name="Mraz A."/>
            <person name="Stam W.T."/>
            <person name="Tice H."/>
            <person name="Bornberg-Bauer E."/>
            <person name="Green P.J."/>
            <person name="Pearson G.A."/>
            <person name="Procaccini G."/>
            <person name="Duarte C.M."/>
            <person name="Schmutz J."/>
            <person name="Reusch T.B.H."/>
            <person name="Van de Peer Y."/>
        </authorList>
    </citation>
    <scope>NUCLEOTIDE SEQUENCE [LARGE SCALE GENOMIC DNA]</scope>
    <source>
        <strain evidence="4">cv. Finnish</strain>
    </source>
</reference>
<evidence type="ECO:0000313" key="4">
    <source>
        <dbReference type="Proteomes" id="UP000036987"/>
    </source>
</evidence>
<proteinExistence type="predicted"/>
<dbReference type="OMA" id="LFRHMEL"/>
<dbReference type="NCBIfam" id="TIGR00756">
    <property type="entry name" value="PPR"/>
    <property type="match status" value="3"/>
</dbReference>
<protein>
    <submittedName>
        <fullName evidence="3">Putative pentatricopeptide repeat-containing protein</fullName>
    </submittedName>
</protein>
<dbReference type="Pfam" id="PF20431">
    <property type="entry name" value="E_motif"/>
    <property type="match status" value="1"/>
</dbReference>
<organism evidence="3 4">
    <name type="scientific">Zostera marina</name>
    <name type="common">Eelgrass</name>
    <dbReference type="NCBI Taxonomy" id="29655"/>
    <lineage>
        <taxon>Eukaryota</taxon>
        <taxon>Viridiplantae</taxon>
        <taxon>Streptophyta</taxon>
        <taxon>Embryophyta</taxon>
        <taxon>Tracheophyta</taxon>
        <taxon>Spermatophyta</taxon>
        <taxon>Magnoliopsida</taxon>
        <taxon>Liliopsida</taxon>
        <taxon>Zosteraceae</taxon>
        <taxon>Zostera</taxon>
    </lineage>
</organism>
<dbReference type="EMBL" id="LFYR01001077">
    <property type="protein sequence ID" value="KMZ65085.1"/>
    <property type="molecule type" value="Genomic_DNA"/>
</dbReference>
<evidence type="ECO:0000256" key="2">
    <source>
        <dbReference type="PROSITE-ProRule" id="PRU00708"/>
    </source>
</evidence>
<dbReference type="PANTHER" id="PTHR47926:SF426">
    <property type="entry name" value="TETRATRICOPEPTIDE-LIKE HELICAL DOMAIN SUPERFAMILY, DYW DOMAIN-CONTAINING PROTEIN"/>
    <property type="match status" value="1"/>
</dbReference>
<evidence type="ECO:0000313" key="3">
    <source>
        <dbReference type="EMBL" id="KMZ65085.1"/>
    </source>
</evidence>
<dbReference type="InterPro" id="IPR002885">
    <property type="entry name" value="PPR_rpt"/>
</dbReference>
<dbReference type="AlphaFoldDB" id="A0A0K9PA78"/>
<dbReference type="STRING" id="29655.A0A0K9PA78"/>
<name>A0A0K9PA78_ZOSMR</name>
<accession>A0A0K9PA78</accession>
<keyword evidence="4" id="KW-1185">Reference proteome</keyword>
<dbReference type="GO" id="GO:0009451">
    <property type="term" value="P:RNA modification"/>
    <property type="evidence" value="ECO:0000318"/>
    <property type="project" value="GO_Central"/>
</dbReference>
<dbReference type="InterPro" id="IPR046848">
    <property type="entry name" value="E_motif"/>
</dbReference>
<dbReference type="Pfam" id="PF01535">
    <property type="entry name" value="PPR"/>
    <property type="match status" value="7"/>
</dbReference>
<comment type="caution">
    <text evidence="3">The sequence shown here is derived from an EMBL/GenBank/DDBJ whole genome shotgun (WGS) entry which is preliminary data.</text>
</comment>
<evidence type="ECO:0000256" key="1">
    <source>
        <dbReference type="ARBA" id="ARBA00022737"/>
    </source>
</evidence>